<protein>
    <submittedName>
        <fullName evidence="1">Uncharacterized protein</fullName>
    </submittedName>
</protein>
<gene>
    <name evidence="1" type="ORF">PV11_05599</name>
</gene>
<sequence>MPRIWEERRRGGKDKGYEGEFGGWWAEEKLASRVKVLSLERPKVGRQLGITAGQPKEDGHDRMGGLTPLAWGARLERRGERHQRYDKGQVLQLGSGRTLSVAQGLSVKETRGPLRDS</sequence>
<organism evidence="1 2">
    <name type="scientific">Exophiala sideris</name>
    <dbReference type="NCBI Taxonomy" id="1016849"/>
    <lineage>
        <taxon>Eukaryota</taxon>
        <taxon>Fungi</taxon>
        <taxon>Dikarya</taxon>
        <taxon>Ascomycota</taxon>
        <taxon>Pezizomycotina</taxon>
        <taxon>Eurotiomycetes</taxon>
        <taxon>Chaetothyriomycetidae</taxon>
        <taxon>Chaetothyriales</taxon>
        <taxon>Herpotrichiellaceae</taxon>
        <taxon>Exophiala</taxon>
    </lineage>
</organism>
<dbReference type="HOGENOM" id="CLU_2084862_0_0_1"/>
<proteinExistence type="predicted"/>
<name>A0A0D1W4G2_9EURO</name>
<dbReference type="AlphaFoldDB" id="A0A0D1W4G2"/>
<dbReference type="Proteomes" id="UP000053599">
    <property type="component" value="Unassembled WGS sequence"/>
</dbReference>
<dbReference type="EMBL" id="KN846952">
    <property type="protein sequence ID" value="KIV83585.1"/>
    <property type="molecule type" value="Genomic_DNA"/>
</dbReference>
<reference evidence="1 2" key="1">
    <citation type="submission" date="2015-01" db="EMBL/GenBank/DDBJ databases">
        <title>The Genome Sequence of Exophiala sideris CBS121828.</title>
        <authorList>
            <consortium name="The Broad Institute Genomics Platform"/>
            <person name="Cuomo C."/>
            <person name="de Hoog S."/>
            <person name="Gorbushina A."/>
            <person name="Stielow B."/>
            <person name="Teixiera M."/>
            <person name="Abouelleil A."/>
            <person name="Chapman S.B."/>
            <person name="Priest M."/>
            <person name="Young S.K."/>
            <person name="Wortman J."/>
            <person name="Nusbaum C."/>
            <person name="Birren B."/>
        </authorList>
    </citation>
    <scope>NUCLEOTIDE SEQUENCE [LARGE SCALE GENOMIC DNA]</scope>
    <source>
        <strain evidence="1 2">CBS 121828</strain>
    </source>
</reference>
<evidence type="ECO:0000313" key="1">
    <source>
        <dbReference type="EMBL" id="KIV83585.1"/>
    </source>
</evidence>
<accession>A0A0D1W4G2</accession>
<evidence type="ECO:0000313" key="2">
    <source>
        <dbReference type="Proteomes" id="UP000053599"/>
    </source>
</evidence>